<evidence type="ECO:0000313" key="3">
    <source>
        <dbReference type="Proteomes" id="UP000004117"/>
    </source>
</evidence>
<organism evidence="2 3">
    <name type="scientific">Enterococcus faecalis ERV63</name>
    <dbReference type="NCBI Taxonomy" id="1134793"/>
    <lineage>
        <taxon>Bacteria</taxon>
        <taxon>Bacillati</taxon>
        <taxon>Bacillota</taxon>
        <taxon>Bacilli</taxon>
        <taxon>Lactobacillales</taxon>
        <taxon>Enterococcaceae</taxon>
        <taxon>Enterococcus</taxon>
    </lineage>
</organism>
<evidence type="ECO:0000259" key="1">
    <source>
        <dbReference type="Pfam" id="PF18734"/>
    </source>
</evidence>
<dbReference type="Pfam" id="PF18734">
    <property type="entry name" value="HEPN_AbiU2"/>
    <property type="match status" value="1"/>
</dbReference>
<proteinExistence type="predicted"/>
<protein>
    <recommendedName>
        <fullName evidence="1">HEPN AbiU2-like domain-containing protein</fullName>
    </recommendedName>
</protein>
<dbReference type="RefSeq" id="WP_000411487.1">
    <property type="nucleotide sequence ID" value="NZ_JH805702.1"/>
</dbReference>
<evidence type="ECO:0000313" key="2">
    <source>
        <dbReference type="EMBL" id="EJV17406.1"/>
    </source>
</evidence>
<sequence length="218" mass="25882">MEKINKDQENKIMKDIEFLWTCTTEMNAYFTILRQLQKNTDIFQEQMNLSKAFYHYTYNALIVATFTEVSKIYDRNSKTNYFTVIEYCQKHIDLLLQIRKEKEKSDNIEENRKVDRKYLEDIFSKLKSDITKLEPAFKNLKTQRDKIYAHNDSRSRDGVETIIENNPISLKDMEELLSCATISLQFIYALITLIKRNPLPNNIGDLDATLIKLQEKRE</sequence>
<gene>
    <name evidence="2" type="ORF">HMPREF1336_01466</name>
</gene>
<dbReference type="Proteomes" id="UP000004117">
    <property type="component" value="Unassembled WGS sequence"/>
</dbReference>
<name>A0AAV3GMU6_ENTFL</name>
<feature type="domain" description="HEPN AbiU2-like" evidence="1">
    <location>
        <begin position="44"/>
        <end position="192"/>
    </location>
</feature>
<dbReference type="AlphaFoldDB" id="A0AAV3GMU6"/>
<accession>A0AAV3GMU6</accession>
<comment type="caution">
    <text evidence="2">The sequence shown here is derived from an EMBL/GenBank/DDBJ whole genome shotgun (WGS) entry which is preliminary data.</text>
</comment>
<dbReference type="InterPro" id="IPR040704">
    <property type="entry name" value="HEPN_AbiU2"/>
</dbReference>
<reference evidence="2 3" key="1">
    <citation type="submission" date="2012-04" db="EMBL/GenBank/DDBJ databases">
        <authorList>
            <person name="Weinstock G."/>
            <person name="Sodergren E."/>
            <person name="Lobos E.A."/>
            <person name="Fulton L."/>
            <person name="Fulton R."/>
            <person name="Courtney L."/>
            <person name="Fronick C."/>
            <person name="O'Laughlin M."/>
            <person name="Godfrey J."/>
            <person name="Wilson R.M."/>
            <person name="Miner T."/>
            <person name="Farmer C."/>
            <person name="Delehaunty K."/>
            <person name="Cordes M."/>
            <person name="Minx P."/>
            <person name="Tomlinson C."/>
            <person name="Chen J."/>
            <person name="Wollam A."/>
            <person name="Pepin K.H."/>
            <person name="Bhonagiri V."/>
            <person name="Zhang X."/>
            <person name="Suruliraj S."/>
            <person name="Warren W."/>
            <person name="Mitreva M."/>
            <person name="Mardis E.R."/>
            <person name="Wilson R.K."/>
        </authorList>
    </citation>
    <scope>NUCLEOTIDE SEQUENCE [LARGE SCALE GENOMIC DNA]</scope>
    <source>
        <strain evidence="2 3">ERV63</strain>
    </source>
</reference>
<dbReference type="EMBL" id="ALZR01000041">
    <property type="protein sequence ID" value="EJV17406.1"/>
    <property type="molecule type" value="Genomic_DNA"/>
</dbReference>